<name>A0A1D3LSI2_PLABE</name>
<dbReference type="Proteomes" id="UP000219860">
    <property type="component" value="Chromosome 13"/>
</dbReference>
<dbReference type="VEuPathDB" id="PlasmoDB:PBANKA_1343100"/>
<dbReference type="OrthoDB" id="391033at2759"/>
<gene>
    <name evidence="1" type="ORF">PBSP11A_000392700</name>
</gene>
<accession>A0A1D3LSI2</accession>
<dbReference type="EMBL" id="LT608261">
    <property type="protein sequence ID" value="SCM16704.1"/>
    <property type="molecule type" value="Genomic_DNA"/>
</dbReference>
<reference evidence="1 2" key="1">
    <citation type="submission" date="2016-08" db="EMBL/GenBank/DDBJ databases">
        <authorList>
            <consortium name="Pathogen Informatics"/>
        </authorList>
    </citation>
    <scope>NUCLEOTIDE SEQUENCE [LARGE SCALE GENOMIC DNA]</scope>
    <source>
        <strain evidence="1 2">SP11 Antwerpcl1</strain>
    </source>
</reference>
<sequence length="134" mass="15975">MNFDNFVNNLYGKDVFDDENSKYIKDTIFPCLLPALNKLVILVNNEKEKHTYFNVCDYGNEKDRITNLYDERNTCNMEQIDIFATNKLKANSTELFEIQQEVLKKYIDINPILLLREYLIEEYNERSKTKETPE</sequence>
<organism evidence="1 2">
    <name type="scientific">Plasmodium berghei</name>
    <dbReference type="NCBI Taxonomy" id="5821"/>
    <lineage>
        <taxon>Eukaryota</taxon>
        <taxon>Sar</taxon>
        <taxon>Alveolata</taxon>
        <taxon>Apicomplexa</taxon>
        <taxon>Aconoidasida</taxon>
        <taxon>Haemosporida</taxon>
        <taxon>Plasmodiidae</taxon>
        <taxon>Plasmodium</taxon>
        <taxon>Plasmodium (Vinckeia)</taxon>
    </lineage>
</organism>
<evidence type="ECO:0000313" key="2">
    <source>
        <dbReference type="Proteomes" id="UP000219860"/>
    </source>
</evidence>
<protein>
    <submittedName>
        <fullName evidence="1">Uncharacterized protein</fullName>
    </submittedName>
</protein>
<evidence type="ECO:0000313" key="1">
    <source>
        <dbReference type="EMBL" id="SCM16704.1"/>
    </source>
</evidence>
<dbReference type="AlphaFoldDB" id="A0A1D3LSI2"/>
<proteinExistence type="predicted"/>